<evidence type="ECO:0000313" key="3">
    <source>
        <dbReference type="EMBL" id="QGW28007.1"/>
    </source>
</evidence>
<feature type="transmembrane region" description="Helical" evidence="1">
    <location>
        <begin position="59"/>
        <end position="77"/>
    </location>
</feature>
<protein>
    <submittedName>
        <fullName evidence="3">Acyltransferase family protein</fullName>
    </submittedName>
</protein>
<dbReference type="AlphaFoldDB" id="A0A6I6G6R1"/>
<dbReference type="EMBL" id="CP046566">
    <property type="protein sequence ID" value="QGW28007.1"/>
    <property type="molecule type" value="Genomic_DNA"/>
</dbReference>
<keyword evidence="1" id="KW-0812">Transmembrane</keyword>
<dbReference type="PANTHER" id="PTHR23028:SF53">
    <property type="entry name" value="ACYL_TRANSF_3 DOMAIN-CONTAINING PROTEIN"/>
    <property type="match status" value="1"/>
</dbReference>
<feature type="transmembrane region" description="Helical" evidence="1">
    <location>
        <begin position="247"/>
        <end position="265"/>
    </location>
</feature>
<keyword evidence="1" id="KW-0472">Membrane</keyword>
<evidence type="ECO:0000313" key="4">
    <source>
        <dbReference type="Proteomes" id="UP000426027"/>
    </source>
</evidence>
<keyword evidence="3" id="KW-0808">Transferase</keyword>
<feature type="transmembrane region" description="Helical" evidence="1">
    <location>
        <begin position="214"/>
        <end position="235"/>
    </location>
</feature>
<dbReference type="Proteomes" id="UP000426027">
    <property type="component" value="Chromosome"/>
</dbReference>
<dbReference type="RefSeq" id="WP_157478308.1">
    <property type="nucleotide sequence ID" value="NZ_CP046566.1"/>
</dbReference>
<dbReference type="KEGG" id="fls:GLV81_07755"/>
<dbReference type="InterPro" id="IPR050879">
    <property type="entry name" value="Acyltransferase_3"/>
</dbReference>
<dbReference type="PANTHER" id="PTHR23028">
    <property type="entry name" value="ACETYLTRANSFERASE"/>
    <property type="match status" value="1"/>
</dbReference>
<keyword evidence="3" id="KW-0012">Acyltransferase</keyword>
<dbReference type="GO" id="GO:0016747">
    <property type="term" value="F:acyltransferase activity, transferring groups other than amino-acyl groups"/>
    <property type="evidence" value="ECO:0007669"/>
    <property type="project" value="InterPro"/>
</dbReference>
<keyword evidence="4" id="KW-1185">Reference proteome</keyword>
<evidence type="ECO:0000259" key="2">
    <source>
        <dbReference type="Pfam" id="PF01757"/>
    </source>
</evidence>
<dbReference type="GO" id="GO:0000271">
    <property type="term" value="P:polysaccharide biosynthetic process"/>
    <property type="evidence" value="ECO:0007669"/>
    <property type="project" value="TreeGrafter"/>
</dbReference>
<sequence length="389" mass="44852">MSTATAQKKPQIFFPNLDGLRFFSFFVVFLFHSNKTIFSNLKGTQWYDLTNGLFQNGNLGVNFFFVLSGFLITYLLIKEKEFAGDINVGKFYVRRILRIWPLFYACIFLGFVVFPQIKIAMGGQPDEVANIWYYVLLANNFDFMHSWPVVPDALILSVLWSVAVEEQFYLSWPVLVRFIKLRLLPVLMVGIIIGTLIFRSFYTNNDEHDYGVRYFHTFAVIGDMAWGGLLAYGAVFSKRFMQFWEALPKRVIAGIYVMAFAILFFKKDILPPIPVVLVFERLIIAIVFGAIIMEQNYSKHSLFKMQSLKRISKLGVYTYGLYCLHFVGIIAAGVVFDKLHLDRRSPGISFAEMLLALALSLAISIASYHWFESWFLKWKDKFAVIVKGK</sequence>
<accession>A0A6I6G6R1</accession>
<gene>
    <name evidence="3" type="ORF">GLV81_07755</name>
</gene>
<name>A0A6I6G6R1_9BACT</name>
<feature type="transmembrane region" description="Helical" evidence="1">
    <location>
        <begin position="314"/>
        <end position="336"/>
    </location>
</feature>
<feature type="domain" description="Acyltransferase 3" evidence="2">
    <location>
        <begin position="16"/>
        <end position="368"/>
    </location>
</feature>
<feature type="transmembrane region" description="Helical" evidence="1">
    <location>
        <begin position="271"/>
        <end position="293"/>
    </location>
</feature>
<dbReference type="InterPro" id="IPR002656">
    <property type="entry name" value="Acyl_transf_3_dom"/>
</dbReference>
<feature type="transmembrane region" description="Helical" evidence="1">
    <location>
        <begin position="97"/>
        <end position="117"/>
    </location>
</feature>
<feature type="transmembrane region" description="Helical" evidence="1">
    <location>
        <begin position="153"/>
        <end position="176"/>
    </location>
</feature>
<organism evidence="3 4">
    <name type="scientific">Phnomibacter ginsenosidimutans</name>
    <dbReference type="NCBI Taxonomy" id="2676868"/>
    <lineage>
        <taxon>Bacteria</taxon>
        <taxon>Pseudomonadati</taxon>
        <taxon>Bacteroidota</taxon>
        <taxon>Chitinophagia</taxon>
        <taxon>Chitinophagales</taxon>
        <taxon>Chitinophagaceae</taxon>
        <taxon>Phnomibacter</taxon>
    </lineage>
</organism>
<evidence type="ECO:0000256" key="1">
    <source>
        <dbReference type="SAM" id="Phobius"/>
    </source>
</evidence>
<dbReference type="Pfam" id="PF01757">
    <property type="entry name" value="Acyl_transf_3"/>
    <property type="match status" value="1"/>
</dbReference>
<proteinExistence type="predicted"/>
<feature type="transmembrane region" description="Helical" evidence="1">
    <location>
        <begin position="183"/>
        <end position="202"/>
    </location>
</feature>
<keyword evidence="1" id="KW-1133">Transmembrane helix</keyword>
<feature type="transmembrane region" description="Helical" evidence="1">
    <location>
        <begin position="348"/>
        <end position="371"/>
    </location>
</feature>
<feature type="transmembrane region" description="Helical" evidence="1">
    <location>
        <begin position="12"/>
        <end position="31"/>
    </location>
</feature>
<reference evidence="3 4" key="1">
    <citation type="submission" date="2019-11" db="EMBL/GenBank/DDBJ databases">
        <authorList>
            <person name="Im W.T."/>
        </authorList>
    </citation>
    <scope>NUCLEOTIDE SEQUENCE [LARGE SCALE GENOMIC DNA]</scope>
    <source>
        <strain evidence="3 4">SB-02</strain>
    </source>
</reference>
<dbReference type="GO" id="GO:0016020">
    <property type="term" value="C:membrane"/>
    <property type="evidence" value="ECO:0007669"/>
    <property type="project" value="TreeGrafter"/>
</dbReference>